<evidence type="ECO:0000256" key="13">
    <source>
        <dbReference type="SAM" id="MobiDB-lite"/>
    </source>
</evidence>
<keyword evidence="5" id="KW-0963">Cytoplasm</keyword>
<keyword evidence="12" id="KW-0539">Nucleus</keyword>
<keyword evidence="7" id="KW-0509">mRNA transport</keyword>
<evidence type="ECO:0000256" key="5">
    <source>
        <dbReference type="ARBA" id="ARBA00022490"/>
    </source>
</evidence>
<evidence type="ECO:0000256" key="6">
    <source>
        <dbReference type="ARBA" id="ARBA00022664"/>
    </source>
</evidence>
<protein>
    <recommendedName>
        <fullName evidence="14">Btz domain-containing protein</fullName>
    </recommendedName>
</protein>
<organism evidence="15 16">
    <name type="scientific">Papaver atlanticum</name>
    <dbReference type="NCBI Taxonomy" id="357466"/>
    <lineage>
        <taxon>Eukaryota</taxon>
        <taxon>Viridiplantae</taxon>
        <taxon>Streptophyta</taxon>
        <taxon>Embryophyta</taxon>
        <taxon>Tracheophyta</taxon>
        <taxon>Spermatophyta</taxon>
        <taxon>Magnoliopsida</taxon>
        <taxon>Ranunculales</taxon>
        <taxon>Papaveraceae</taxon>
        <taxon>Papaveroideae</taxon>
        <taxon>Papaver</taxon>
    </lineage>
</organism>
<keyword evidence="4" id="KW-0813">Transport</keyword>
<evidence type="ECO:0000256" key="4">
    <source>
        <dbReference type="ARBA" id="ARBA00022448"/>
    </source>
</evidence>
<dbReference type="GO" id="GO:0006397">
    <property type="term" value="P:mRNA processing"/>
    <property type="evidence" value="ECO:0007669"/>
    <property type="project" value="UniProtKB-KW"/>
</dbReference>
<evidence type="ECO:0000256" key="11">
    <source>
        <dbReference type="ARBA" id="ARBA00023187"/>
    </source>
</evidence>
<dbReference type="PANTHER" id="PTHR36364:SF1">
    <property type="entry name" value="OS03G0203000 PROTEIN"/>
    <property type="match status" value="1"/>
</dbReference>
<comment type="similarity">
    <text evidence="3">Belongs to the CASC3 family.</text>
</comment>
<dbReference type="AlphaFoldDB" id="A0AAD4XD10"/>
<evidence type="ECO:0000256" key="1">
    <source>
        <dbReference type="ARBA" id="ARBA00004123"/>
    </source>
</evidence>
<dbReference type="GO" id="GO:0035145">
    <property type="term" value="C:exon-exon junction complex"/>
    <property type="evidence" value="ECO:0007669"/>
    <property type="project" value="InterPro"/>
</dbReference>
<keyword evidence="11" id="KW-0508">mRNA splicing</keyword>
<evidence type="ECO:0000256" key="12">
    <source>
        <dbReference type="ARBA" id="ARBA00023242"/>
    </source>
</evidence>
<keyword evidence="9" id="KW-0694">RNA-binding</keyword>
<dbReference type="GO" id="GO:0005737">
    <property type="term" value="C:cytoplasm"/>
    <property type="evidence" value="ECO:0007669"/>
    <property type="project" value="UniProtKB-SubCell"/>
</dbReference>
<evidence type="ECO:0000256" key="8">
    <source>
        <dbReference type="ARBA" id="ARBA00022845"/>
    </source>
</evidence>
<evidence type="ECO:0000256" key="10">
    <source>
        <dbReference type="ARBA" id="ARBA00023161"/>
    </source>
</evidence>
<comment type="subcellular location">
    <subcellularLocation>
        <location evidence="2">Cytoplasm</location>
    </subcellularLocation>
    <subcellularLocation>
        <location evidence="1">Nucleus</location>
    </subcellularLocation>
</comment>
<keyword evidence="10" id="KW-0866">Nonsense-mediated mRNA decay</keyword>
<evidence type="ECO:0000256" key="2">
    <source>
        <dbReference type="ARBA" id="ARBA00004496"/>
    </source>
</evidence>
<sequence>MSGREGRESDTKRSSHLERESSSKRSRRDGKPATERNIPRSGSFFEHDEHGSAAQGGRSFGRRDSTDYGHVSNPNDRSVTGMEETGGPCTIQHKEVTGPKVGEMIKFGVTTDT</sequence>
<dbReference type="GO" id="GO:0003729">
    <property type="term" value="F:mRNA binding"/>
    <property type="evidence" value="ECO:0007669"/>
    <property type="project" value="InterPro"/>
</dbReference>
<dbReference type="GO" id="GO:0000184">
    <property type="term" value="P:nuclear-transcribed mRNA catabolic process, nonsense-mediated decay"/>
    <property type="evidence" value="ECO:0007669"/>
    <property type="project" value="UniProtKB-KW"/>
</dbReference>
<proteinExistence type="inferred from homology"/>
<feature type="domain" description="Btz" evidence="14">
    <location>
        <begin position="8"/>
        <end position="74"/>
    </location>
</feature>
<keyword evidence="6" id="KW-0507">mRNA processing</keyword>
<dbReference type="GO" id="GO:0008380">
    <property type="term" value="P:RNA splicing"/>
    <property type="evidence" value="ECO:0007669"/>
    <property type="project" value="UniProtKB-KW"/>
</dbReference>
<feature type="region of interest" description="Disordered" evidence="13">
    <location>
        <begin position="1"/>
        <end position="94"/>
    </location>
</feature>
<dbReference type="InterPro" id="IPR018545">
    <property type="entry name" value="Btz_dom"/>
</dbReference>
<evidence type="ECO:0000313" key="16">
    <source>
        <dbReference type="Proteomes" id="UP001202328"/>
    </source>
</evidence>
<evidence type="ECO:0000256" key="7">
    <source>
        <dbReference type="ARBA" id="ARBA00022816"/>
    </source>
</evidence>
<dbReference type="Pfam" id="PF09405">
    <property type="entry name" value="Btz"/>
    <property type="match status" value="1"/>
</dbReference>
<evidence type="ECO:0000259" key="14">
    <source>
        <dbReference type="Pfam" id="PF09405"/>
    </source>
</evidence>
<dbReference type="EMBL" id="JAJJMB010011222">
    <property type="protein sequence ID" value="KAI3903314.1"/>
    <property type="molecule type" value="Genomic_DNA"/>
</dbReference>
<name>A0AAD4XD10_9MAGN</name>
<dbReference type="Proteomes" id="UP001202328">
    <property type="component" value="Unassembled WGS sequence"/>
</dbReference>
<keyword evidence="8" id="KW-0810">Translation regulation</keyword>
<dbReference type="PANTHER" id="PTHR36364">
    <property type="entry name" value="OS03G0203000 PROTEIN"/>
    <property type="match status" value="1"/>
</dbReference>
<evidence type="ECO:0000256" key="3">
    <source>
        <dbReference type="ARBA" id="ARBA00009548"/>
    </source>
</evidence>
<keyword evidence="16" id="KW-1185">Reference proteome</keyword>
<evidence type="ECO:0000313" key="15">
    <source>
        <dbReference type="EMBL" id="KAI3903314.1"/>
    </source>
</evidence>
<accession>A0AAD4XD10</accession>
<gene>
    <name evidence="15" type="ORF">MKW98_031968</name>
</gene>
<feature type="compositionally biased region" description="Basic and acidic residues" evidence="13">
    <location>
        <begin position="1"/>
        <end position="38"/>
    </location>
</feature>
<evidence type="ECO:0000256" key="9">
    <source>
        <dbReference type="ARBA" id="ARBA00022884"/>
    </source>
</evidence>
<dbReference type="GO" id="GO:0006417">
    <property type="term" value="P:regulation of translation"/>
    <property type="evidence" value="ECO:0007669"/>
    <property type="project" value="UniProtKB-KW"/>
</dbReference>
<dbReference type="GO" id="GO:0051028">
    <property type="term" value="P:mRNA transport"/>
    <property type="evidence" value="ECO:0007669"/>
    <property type="project" value="UniProtKB-KW"/>
</dbReference>
<comment type="caution">
    <text evidence="15">The sequence shown here is derived from an EMBL/GenBank/DDBJ whole genome shotgun (WGS) entry which is preliminary data.</text>
</comment>
<reference evidence="15" key="1">
    <citation type="submission" date="2022-04" db="EMBL/GenBank/DDBJ databases">
        <title>A functionally conserved STORR gene fusion in Papaver species that diverged 16.8 million years ago.</title>
        <authorList>
            <person name="Catania T."/>
        </authorList>
    </citation>
    <scope>NUCLEOTIDE SEQUENCE</scope>
    <source>
        <strain evidence="15">S-188037</strain>
    </source>
</reference>